<evidence type="ECO:0000313" key="3">
    <source>
        <dbReference type="Proteomes" id="UP000788993"/>
    </source>
</evidence>
<evidence type="ECO:0000256" key="1">
    <source>
        <dbReference type="SAM" id="MobiDB-lite"/>
    </source>
</evidence>
<comment type="caution">
    <text evidence="2">The sequence shown here is derived from an EMBL/GenBank/DDBJ whole genome shotgun (WGS) entry which is preliminary data.</text>
</comment>
<evidence type="ECO:0000313" key="2">
    <source>
        <dbReference type="EMBL" id="KAH3678633.1"/>
    </source>
</evidence>
<organism evidence="2 3">
    <name type="scientific">Ogataea polymorpha</name>
    <dbReference type="NCBI Taxonomy" id="460523"/>
    <lineage>
        <taxon>Eukaryota</taxon>
        <taxon>Fungi</taxon>
        <taxon>Dikarya</taxon>
        <taxon>Ascomycota</taxon>
        <taxon>Saccharomycotina</taxon>
        <taxon>Pichiomycetes</taxon>
        <taxon>Pichiales</taxon>
        <taxon>Pichiaceae</taxon>
        <taxon>Ogataea</taxon>
    </lineage>
</organism>
<feature type="region of interest" description="Disordered" evidence="1">
    <location>
        <begin position="46"/>
        <end position="67"/>
    </location>
</feature>
<accession>A0A9P8TGE4</accession>
<proteinExistence type="predicted"/>
<gene>
    <name evidence="2" type="ORF">OGATHE_000183</name>
</gene>
<reference evidence="2" key="2">
    <citation type="submission" date="2021-01" db="EMBL/GenBank/DDBJ databases">
        <authorList>
            <person name="Schikora-Tamarit M.A."/>
        </authorList>
    </citation>
    <scope>NUCLEOTIDE SEQUENCE</scope>
    <source>
        <strain evidence="2">NCAIM Y.01608</strain>
    </source>
</reference>
<dbReference type="AlphaFoldDB" id="A0A9P8TGE4"/>
<keyword evidence="3" id="KW-1185">Reference proteome</keyword>
<protein>
    <submittedName>
        <fullName evidence="2">Uncharacterized protein</fullName>
    </submittedName>
</protein>
<reference evidence="2" key="1">
    <citation type="journal article" date="2021" name="Open Biol.">
        <title>Shared evolutionary footprints suggest mitochondrial oxidative damage underlies multiple complex I losses in fungi.</title>
        <authorList>
            <person name="Schikora-Tamarit M.A."/>
            <person name="Marcet-Houben M."/>
            <person name="Nosek J."/>
            <person name="Gabaldon T."/>
        </authorList>
    </citation>
    <scope>NUCLEOTIDE SEQUENCE</scope>
    <source>
        <strain evidence="2">NCAIM Y.01608</strain>
    </source>
</reference>
<feature type="compositionally biased region" description="Polar residues" evidence="1">
    <location>
        <begin position="57"/>
        <end position="67"/>
    </location>
</feature>
<dbReference type="EMBL" id="JAEUBD010000014">
    <property type="protein sequence ID" value="KAH3678633.1"/>
    <property type="molecule type" value="Genomic_DNA"/>
</dbReference>
<name>A0A9P8TGE4_9ASCO</name>
<sequence length="67" mass="7453">MSDDKINDFAIVSRKYEDATLFGPYSFPSIVRLVGLVSLSKMLGKNDESAPWADNEPISSWSNSEII</sequence>
<dbReference type="Proteomes" id="UP000788993">
    <property type="component" value="Unassembled WGS sequence"/>
</dbReference>